<feature type="domain" description="Quinolinate phosphoribosyl transferase C-terminal" evidence="13">
    <location>
        <begin position="117"/>
        <end position="280"/>
    </location>
</feature>
<comment type="function">
    <text evidence="1">Involved in the catabolism of quinolinic acid (QA).</text>
</comment>
<dbReference type="UniPathway" id="UPA00253">
    <property type="reaction ID" value="UER00331"/>
</dbReference>
<keyword evidence="8 12" id="KW-0808">Transferase</keyword>
<evidence type="ECO:0000256" key="1">
    <source>
        <dbReference type="ARBA" id="ARBA00003237"/>
    </source>
</evidence>
<keyword evidence="7 12" id="KW-0328">Glycosyltransferase</keyword>
<sequence length="287" mass="30525">MPPTHRPPLPIEAIEANVRTALAEDIGGGDLTAALVPENITARAEVITREDALICGQAWFEAVFRQLSPAISIEWAIEEGEAALANACLCTLTGPARPLLSGERTALNFLQTLSGTATATRHYVRLLEGTRTRLLDTRKTLPGLRAAQKYAVACGGGHNHRMGLYDAILIKENHIAAAGSIAAAVRRAHEIAPGVKVEVETEHLGELDEALTAGADIVMLDDYSLEDMRTAVGIAAGRAQLEVSGGVDETQLRRIAETGVDFVSVGSLTKHLRATDLSMRFTFATGG</sequence>
<evidence type="ECO:0000256" key="10">
    <source>
        <dbReference type="ARBA" id="ARBA00047445"/>
    </source>
</evidence>
<dbReference type="InterPro" id="IPR037128">
    <property type="entry name" value="Quinolinate_PRibosylTase_N_sf"/>
</dbReference>
<comment type="subunit">
    <text evidence="4">Hexamer formed by 3 homodimers.</text>
</comment>
<evidence type="ECO:0000256" key="12">
    <source>
        <dbReference type="PIRNR" id="PIRNR006250"/>
    </source>
</evidence>
<dbReference type="InterPro" id="IPR004393">
    <property type="entry name" value="NadC"/>
</dbReference>
<comment type="similarity">
    <text evidence="3 12">Belongs to the NadC/ModD family.</text>
</comment>
<evidence type="ECO:0000313" key="15">
    <source>
        <dbReference type="EMBL" id="AOU99051.1"/>
    </source>
</evidence>
<dbReference type="CDD" id="cd01572">
    <property type="entry name" value="QPRTase"/>
    <property type="match status" value="1"/>
</dbReference>
<dbReference type="GO" id="GO:0034213">
    <property type="term" value="P:quinolinate catabolic process"/>
    <property type="evidence" value="ECO:0007669"/>
    <property type="project" value="TreeGrafter"/>
</dbReference>
<evidence type="ECO:0000256" key="7">
    <source>
        <dbReference type="ARBA" id="ARBA00022676"/>
    </source>
</evidence>
<dbReference type="KEGG" id="aprs:BI364_14860"/>
<dbReference type="EC" id="2.4.2.19" evidence="5"/>
<dbReference type="PANTHER" id="PTHR32179:SF3">
    <property type="entry name" value="NICOTINATE-NUCLEOTIDE PYROPHOSPHORYLASE [CARBOXYLATING]"/>
    <property type="match status" value="1"/>
</dbReference>
<dbReference type="InterPro" id="IPR022412">
    <property type="entry name" value="Quinolinate_PRibosylTrfase_N"/>
</dbReference>
<name>A0A1D8IRD2_9GAMM</name>
<dbReference type="Gene3D" id="3.20.20.70">
    <property type="entry name" value="Aldolase class I"/>
    <property type="match status" value="1"/>
</dbReference>
<dbReference type="FunFam" id="3.20.20.70:FF:000030">
    <property type="entry name" value="Nicotinate-nucleotide pyrophosphorylase, carboxylating"/>
    <property type="match status" value="1"/>
</dbReference>
<evidence type="ECO:0000256" key="4">
    <source>
        <dbReference type="ARBA" id="ARBA00011218"/>
    </source>
</evidence>
<dbReference type="Gene3D" id="3.90.1170.20">
    <property type="entry name" value="Quinolinate phosphoribosyl transferase, N-terminal domain"/>
    <property type="match status" value="1"/>
</dbReference>
<evidence type="ECO:0000256" key="5">
    <source>
        <dbReference type="ARBA" id="ARBA00011944"/>
    </source>
</evidence>
<dbReference type="PIRSF" id="PIRSF006250">
    <property type="entry name" value="NadC_ModD"/>
    <property type="match status" value="1"/>
</dbReference>
<dbReference type="InterPro" id="IPR013785">
    <property type="entry name" value="Aldolase_TIM"/>
</dbReference>
<dbReference type="GO" id="GO:0004514">
    <property type="term" value="F:nicotinate-nucleotide diphosphorylase (carboxylating) activity"/>
    <property type="evidence" value="ECO:0007669"/>
    <property type="project" value="UniProtKB-EC"/>
</dbReference>
<dbReference type="InterPro" id="IPR002638">
    <property type="entry name" value="Quinolinate_PRibosylTrfase_C"/>
</dbReference>
<keyword evidence="6" id="KW-0662">Pyridine nucleotide biosynthesis</keyword>
<evidence type="ECO:0000256" key="11">
    <source>
        <dbReference type="ARBA" id="ARBA00069173"/>
    </source>
</evidence>
<gene>
    <name evidence="15" type="ORF">BI364_14860</name>
</gene>
<evidence type="ECO:0000256" key="2">
    <source>
        <dbReference type="ARBA" id="ARBA00004893"/>
    </source>
</evidence>
<feature type="domain" description="Quinolinate phosphoribosyl transferase N-terminal" evidence="14">
    <location>
        <begin position="31"/>
        <end position="114"/>
    </location>
</feature>
<dbReference type="SUPFAM" id="SSF54675">
    <property type="entry name" value="Nicotinate/Quinolinate PRTase N-terminal domain-like"/>
    <property type="match status" value="1"/>
</dbReference>
<dbReference type="EMBL" id="CP017415">
    <property type="protein sequence ID" value="AOU99051.1"/>
    <property type="molecule type" value="Genomic_DNA"/>
</dbReference>
<dbReference type="RefSeq" id="WP_070079404.1">
    <property type="nucleotide sequence ID" value="NZ_CP017415.1"/>
</dbReference>
<dbReference type="GO" id="GO:0009435">
    <property type="term" value="P:NAD+ biosynthetic process"/>
    <property type="evidence" value="ECO:0007669"/>
    <property type="project" value="UniProtKB-UniPathway"/>
</dbReference>
<dbReference type="Pfam" id="PF02749">
    <property type="entry name" value="QRPTase_N"/>
    <property type="match status" value="1"/>
</dbReference>
<keyword evidence="16" id="KW-1185">Reference proteome</keyword>
<evidence type="ECO:0000259" key="14">
    <source>
        <dbReference type="Pfam" id="PF02749"/>
    </source>
</evidence>
<dbReference type="Pfam" id="PF01729">
    <property type="entry name" value="QRPTase_C"/>
    <property type="match status" value="1"/>
</dbReference>
<evidence type="ECO:0000313" key="16">
    <source>
        <dbReference type="Proteomes" id="UP000095401"/>
    </source>
</evidence>
<comment type="catalytic activity">
    <reaction evidence="10">
        <text>nicotinate beta-D-ribonucleotide + CO2 + diphosphate = quinolinate + 5-phospho-alpha-D-ribose 1-diphosphate + 2 H(+)</text>
        <dbReference type="Rhea" id="RHEA:12733"/>
        <dbReference type="ChEBI" id="CHEBI:15378"/>
        <dbReference type="ChEBI" id="CHEBI:16526"/>
        <dbReference type="ChEBI" id="CHEBI:29959"/>
        <dbReference type="ChEBI" id="CHEBI:33019"/>
        <dbReference type="ChEBI" id="CHEBI:57502"/>
        <dbReference type="ChEBI" id="CHEBI:58017"/>
        <dbReference type="EC" id="2.4.2.19"/>
    </reaction>
</comment>
<reference evidence="16" key="1">
    <citation type="submission" date="2016-09" db="EMBL/GenBank/DDBJ databases">
        <title>Acidihalobacter prosperus F5.</title>
        <authorList>
            <person name="Khaleque H.N."/>
            <person name="Ramsay J.P."/>
            <person name="Kaksonen A.H."/>
            <person name="Boxall N.J."/>
            <person name="Watkin E.L.J."/>
        </authorList>
    </citation>
    <scope>NUCLEOTIDE SEQUENCE [LARGE SCALE GENOMIC DNA]</scope>
    <source>
        <strain evidence="16">F5</strain>
    </source>
</reference>
<proteinExistence type="inferred from homology"/>
<evidence type="ECO:0000256" key="9">
    <source>
        <dbReference type="ARBA" id="ARBA00033102"/>
    </source>
</evidence>
<dbReference type="AlphaFoldDB" id="A0A1D8IRD2"/>
<dbReference type="FunFam" id="3.90.1170.20:FF:000001">
    <property type="entry name" value="Nicotinate-nucleotide diphosphorylase (Carboxylating)"/>
    <property type="match status" value="1"/>
</dbReference>
<dbReference type="PANTHER" id="PTHR32179">
    <property type="entry name" value="NICOTINATE-NUCLEOTIDE PYROPHOSPHORYLASE [CARBOXYLATING]"/>
    <property type="match status" value="1"/>
</dbReference>
<evidence type="ECO:0000259" key="13">
    <source>
        <dbReference type="Pfam" id="PF01729"/>
    </source>
</evidence>
<organism evidence="15 16">
    <name type="scientific">Acidihalobacter yilgarnensis</name>
    <dbReference type="NCBI Taxonomy" id="2819280"/>
    <lineage>
        <taxon>Bacteria</taxon>
        <taxon>Pseudomonadati</taxon>
        <taxon>Pseudomonadota</taxon>
        <taxon>Gammaproteobacteria</taxon>
        <taxon>Chromatiales</taxon>
        <taxon>Ectothiorhodospiraceae</taxon>
        <taxon>Acidihalobacter</taxon>
    </lineage>
</organism>
<dbReference type="InterPro" id="IPR036068">
    <property type="entry name" value="Nicotinate_pribotase-like_C"/>
</dbReference>
<evidence type="ECO:0000256" key="3">
    <source>
        <dbReference type="ARBA" id="ARBA00009400"/>
    </source>
</evidence>
<dbReference type="SUPFAM" id="SSF51690">
    <property type="entry name" value="Nicotinate/Quinolinate PRTase C-terminal domain-like"/>
    <property type="match status" value="1"/>
</dbReference>
<evidence type="ECO:0000256" key="8">
    <source>
        <dbReference type="ARBA" id="ARBA00022679"/>
    </source>
</evidence>
<dbReference type="Proteomes" id="UP000095401">
    <property type="component" value="Chromosome"/>
</dbReference>
<comment type="pathway">
    <text evidence="2">Cofactor biosynthesis; NAD(+) biosynthesis; nicotinate D-ribonucleotide from quinolinate: step 1/1.</text>
</comment>
<accession>A0A1D8IRD2</accession>
<dbReference type="GO" id="GO:0005737">
    <property type="term" value="C:cytoplasm"/>
    <property type="evidence" value="ECO:0007669"/>
    <property type="project" value="TreeGrafter"/>
</dbReference>
<evidence type="ECO:0000256" key="6">
    <source>
        <dbReference type="ARBA" id="ARBA00022642"/>
    </source>
</evidence>
<protein>
    <recommendedName>
        <fullName evidence="11">Probable nicotinate-nucleotide pyrophosphorylase [carboxylating]</fullName>
        <ecNumber evidence="5">2.4.2.19</ecNumber>
    </recommendedName>
    <alternativeName>
        <fullName evidence="9">Quinolinate phosphoribosyltransferase [decarboxylating]</fullName>
    </alternativeName>
</protein>
<dbReference type="InterPro" id="IPR027277">
    <property type="entry name" value="NadC/ModD"/>
</dbReference>
<dbReference type="NCBIfam" id="TIGR00078">
    <property type="entry name" value="nadC"/>
    <property type="match status" value="1"/>
</dbReference>